<proteinExistence type="predicted"/>
<dbReference type="Pfam" id="PF00534">
    <property type="entry name" value="Glycos_transf_1"/>
    <property type="match status" value="1"/>
</dbReference>
<protein>
    <submittedName>
        <fullName evidence="2">Glycosyltransferase EpsF</fullName>
        <ecNumber evidence="2">2.4.-.-</ecNumber>
    </submittedName>
</protein>
<sequence>MKKILIDGMSSNMGGVEKFVCTIYEALKDEWQVDFITVDESIPYQEEFLRNGSQIHKLTPRYVSVSKYKNDIKEVFKNNQYDVFWFNKTTLSSIDCIKEAKNSGVKNVICHSHQSKNMGTLFTLLMHNMNKRKVGKYIDYRVACSKEAAEWFFGSKAQEAVIFPNAVNIGKYEPNETLRDEKRKELGIEGKFVIGNIARFAKEKNHKFLMDIFAELCKKEDAVLVSCGEGPLWEETKNYAKEKKIDDKILFLGMRKDIPEILQAIDVVVFPSLFEGLPFSLVEAQAGGIPCLISDTIGKETKLTDLVQFFSLDAGAEAWADEILKYKDYKKVTKRNQLEEKGFSSEIIEEKIKEMVNH</sequence>
<reference evidence="2" key="1">
    <citation type="submission" date="2019-11" db="EMBL/GenBank/DDBJ databases">
        <authorList>
            <person name="Feng L."/>
        </authorList>
    </citation>
    <scope>NUCLEOTIDE SEQUENCE</scope>
    <source>
        <strain evidence="2">BhanseniiLFYP23</strain>
    </source>
</reference>
<dbReference type="EMBL" id="CACRSY010000012">
    <property type="protein sequence ID" value="VYT07462.1"/>
    <property type="molecule type" value="Genomic_DNA"/>
</dbReference>
<evidence type="ECO:0000259" key="1">
    <source>
        <dbReference type="Pfam" id="PF00534"/>
    </source>
</evidence>
<accession>A0A6N2TRZ8</accession>
<dbReference type="GO" id="GO:0016757">
    <property type="term" value="F:glycosyltransferase activity"/>
    <property type="evidence" value="ECO:0007669"/>
    <property type="project" value="UniProtKB-KW"/>
</dbReference>
<keyword evidence="2" id="KW-0328">Glycosyltransferase</keyword>
<name>A0A6N2TRZ8_BLAHA</name>
<dbReference type="AlphaFoldDB" id="A0A6N2TRZ8"/>
<dbReference type="RefSeq" id="WP_156342370.1">
    <property type="nucleotide sequence ID" value="NZ_CACRSY010000012.1"/>
</dbReference>
<dbReference type="EC" id="2.4.-.-" evidence="2"/>
<feature type="domain" description="Glycosyl transferase family 1" evidence="1">
    <location>
        <begin position="179"/>
        <end position="342"/>
    </location>
</feature>
<keyword evidence="2" id="KW-0808">Transferase</keyword>
<gene>
    <name evidence="2" type="primary">epsF_1</name>
    <name evidence="2" type="ORF">BHLFYP23_00045</name>
</gene>
<dbReference type="InterPro" id="IPR001296">
    <property type="entry name" value="Glyco_trans_1"/>
</dbReference>
<evidence type="ECO:0000313" key="2">
    <source>
        <dbReference type="EMBL" id="VYT07462.1"/>
    </source>
</evidence>
<dbReference type="PANTHER" id="PTHR12526">
    <property type="entry name" value="GLYCOSYLTRANSFERASE"/>
    <property type="match status" value="1"/>
</dbReference>
<dbReference type="Gene3D" id="3.40.50.2000">
    <property type="entry name" value="Glycogen Phosphorylase B"/>
    <property type="match status" value="2"/>
</dbReference>
<dbReference type="PANTHER" id="PTHR12526:SF630">
    <property type="entry name" value="GLYCOSYLTRANSFERASE"/>
    <property type="match status" value="1"/>
</dbReference>
<dbReference type="SUPFAM" id="SSF53756">
    <property type="entry name" value="UDP-Glycosyltransferase/glycogen phosphorylase"/>
    <property type="match status" value="1"/>
</dbReference>
<organism evidence="2">
    <name type="scientific">Blautia hansenii</name>
    <name type="common">Ruminococcus hansenii</name>
    <dbReference type="NCBI Taxonomy" id="1322"/>
    <lineage>
        <taxon>Bacteria</taxon>
        <taxon>Bacillati</taxon>
        <taxon>Bacillota</taxon>
        <taxon>Clostridia</taxon>
        <taxon>Lachnospirales</taxon>
        <taxon>Lachnospiraceae</taxon>
        <taxon>Blautia</taxon>
    </lineage>
</organism>